<evidence type="ECO:0000313" key="3">
    <source>
        <dbReference type="EMBL" id="GHE38919.1"/>
    </source>
</evidence>
<accession>A0ABQ3HVJ6</accession>
<dbReference type="Pfam" id="PF00534">
    <property type="entry name" value="Glycos_transf_1"/>
    <property type="match status" value="1"/>
</dbReference>
<dbReference type="CDD" id="cd03820">
    <property type="entry name" value="GT4_AmsD-like"/>
    <property type="match status" value="1"/>
</dbReference>
<dbReference type="PANTHER" id="PTHR12526">
    <property type="entry name" value="GLYCOSYLTRANSFERASE"/>
    <property type="match status" value="1"/>
</dbReference>
<evidence type="ECO:0000259" key="1">
    <source>
        <dbReference type="Pfam" id="PF00534"/>
    </source>
</evidence>
<dbReference type="InterPro" id="IPR028098">
    <property type="entry name" value="Glyco_trans_4-like_N"/>
</dbReference>
<reference evidence="4" key="1">
    <citation type="journal article" date="2019" name="Int. J. Syst. Evol. Microbiol.">
        <title>The Global Catalogue of Microorganisms (GCM) 10K type strain sequencing project: providing services to taxonomists for standard genome sequencing and annotation.</title>
        <authorList>
            <consortium name="The Broad Institute Genomics Platform"/>
            <consortium name="The Broad Institute Genome Sequencing Center for Infectious Disease"/>
            <person name="Wu L."/>
            <person name="Ma J."/>
        </authorList>
    </citation>
    <scope>NUCLEOTIDE SEQUENCE [LARGE SCALE GENOMIC DNA]</scope>
    <source>
        <strain evidence="4">CGMCC 1.12966</strain>
    </source>
</reference>
<dbReference type="Proteomes" id="UP000620550">
    <property type="component" value="Unassembled WGS sequence"/>
</dbReference>
<proteinExistence type="predicted"/>
<dbReference type="PANTHER" id="PTHR12526:SF630">
    <property type="entry name" value="GLYCOSYLTRANSFERASE"/>
    <property type="match status" value="1"/>
</dbReference>
<dbReference type="GO" id="GO:0016740">
    <property type="term" value="F:transferase activity"/>
    <property type="evidence" value="ECO:0007669"/>
    <property type="project" value="UniProtKB-KW"/>
</dbReference>
<sequence length="370" mass="42704">MKLLFFISSLRGGGAERVLSTVCNELVDRGHDVFLVTNLRINFAYDIDPRIKTIELFPVPHLKHNVVKRYFSLYRHIRKTVKEIRPDIVTSFMVDLNIHIILANMLSKVPIVASEHYSFDSKHSFFRYVSRFYINRLASKVVLLTNYDYEFLGKRLPNKIVIPNPINYEPVLEDMVRQRTILAAGSINRWFQKGFDNLLRVWSEIYSSYPDWTLKIAGQGSEEKLNYLKNLVSQMGLSESVVFMGFQSDMQSVFQESEVFVLSSRYEGLPMVLIEAMSQGCACISFDCISGPREIIEDRVSGVLIENQNLDEMKNKLIEVMSNSRFRTQLQRNAVIESLRFSKSKVIDKWEMMYNELLGASANSSVDKAK</sequence>
<dbReference type="InterPro" id="IPR001296">
    <property type="entry name" value="Glyco_trans_1"/>
</dbReference>
<keyword evidence="4" id="KW-1185">Reference proteome</keyword>
<evidence type="ECO:0000259" key="2">
    <source>
        <dbReference type="Pfam" id="PF13439"/>
    </source>
</evidence>
<organism evidence="3 4">
    <name type="scientific">Sphingobacterium griseoflavum</name>
    <dbReference type="NCBI Taxonomy" id="1474952"/>
    <lineage>
        <taxon>Bacteria</taxon>
        <taxon>Pseudomonadati</taxon>
        <taxon>Bacteroidota</taxon>
        <taxon>Sphingobacteriia</taxon>
        <taxon>Sphingobacteriales</taxon>
        <taxon>Sphingobacteriaceae</taxon>
        <taxon>Sphingobacterium</taxon>
    </lineage>
</organism>
<evidence type="ECO:0000313" key="4">
    <source>
        <dbReference type="Proteomes" id="UP000620550"/>
    </source>
</evidence>
<dbReference type="Pfam" id="PF13439">
    <property type="entry name" value="Glyco_transf_4"/>
    <property type="match status" value="1"/>
</dbReference>
<dbReference type="EMBL" id="BNAF01000008">
    <property type="protein sequence ID" value="GHE38919.1"/>
    <property type="molecule type" value="Genomic_DNA"/>
</dbReference>
<feature type="domain" description="Glycosyl transferase family 1" evidence="1">
    <location>
        <begin position="179"/>
        <end position="334"/>
    </location>
</feature>
<name>A0ABQ3HVJ6_9SPHI</name>
<protein>
    <submittedName>
        <fullName evidence="3">Glycosyl transferase</fullName>
    </submittedName>
</protein>
<keyword evidence="3" id="KW-0808">Transferase</keyword>
<dbReference type="SUPFAM" id="SSF53756">
    <property type="entry name" value="UDP-Glycosyltransferase/glycogen phosphorylase"/>
    <property type="match status" value="1"/>
</dbReference>
<comment type="caution">
    <text evidence="3">The sequence shown here is derived from an EMBL/GenBank/DDBJ whole genome shotgun (WGS) entry which is preliminary data.</text>
</comment>
<gene>
    <name evidence="3" type="ORF">GCM10017764_22610</name>
</gene>
<dbReference type="RefSeq" id="WP_189626777.1">
    <property type="nucleotide sequence ID" value="NZ_BNAF01000008.1"/>
</dbReference>
<dbReference type="Gene3D" id="3.40.50.2000">
    <property type="entry name" value="Glycogen Phosphorylase B"/>
    <property type="match status" value="2"/>
</dbReference>
<feature type="domain" description="Glycosyltransferase subfamily 4-like N-terminal" evidence="2">
    <location>
        <begin position="13"/>
        <end position="168"/>
    </location>
</feature>